<dbReference type="Proteomes" id="UP000267029">
    <property type="component" value="Unassembled WGS sequence"/>
</dbReference>
<evidence type="ECO:0000259" key="5">
    <source>
        <dbReference type="PROSITE" id="PS51634"/>
    </source>
</evidence>
<evidence type="ECO:0000256" key="3">
    <source>
        <dbReference type="ARBA" id="ARBA00023242"/>
    </source>
</evidence>
<dbReference type="PANTHER" id="PTHR12446:SF34">
    <property type="entry name" value="PROTEIN LIN-54 HOMOLOG"/>
    <property type="match status" value="1"/>
</dbReference>
<dbReference type="InterPro" id="IPR033467">
    <property type="entry name" value="Tesmin/TSO1-like_CXC"/>
</dbReference>
<reference evidence="6 7" key="1">
    <citation type="submission" date="2018-10" db="EMBL/GenBank/DDBJ databases">
        <authorList>
            <consortium name="Pathogen Informatics"/>
        </authorList>
    </citation>
    <scope>NUCLEOTIDE SEQUENCE [LARGE SCALE GENOMIC DNA]</scope>
</reference>
<feature type="compositionally biased region" description="Low complexity" evidence="4">
    <location>
        <begin position="777"/>
        <end position="786"/>
    </location>
</feature>
<feature type="region of interest" description="Disordered" evidence="4">
    <location>
        <begin position="104"/>
        <end position="189"/>
    </location>
</feature>
<dbReference type="PROSITE" id="PS51634">
    <property type="entry name" value="CRC"/>
    <property type="match status" value="1"/>
</dbReference>
<proteinExistence type="inferred from homology"/>
<comment type="subcellular location">
    <subcellularLocation>
        <location evidence="1">Nucleus</location>
    </subcellularLocation>
</comment>
<feature type="domain" description="CRC" evidence="5">
    <location>
        <begin position="424"/>
        <end position="574"/>
    </location>
</feature>
<dbReference type="EMBL" id="UXSR01005540">
    <property type="protein sequence ID" value="VDD82616.1"/>
    <property type="molecule type" value="Genomic_DNA"/>
</dbReference>
<dbReference type="InterPro" id="IPR005172">
    <property type="entry name" value="CRC"/>
</dbReference>
<dbReference type="GO" id="GO:0006355">
    <property type="term" value="P:regulation of DNA-templated transcription"/>
    <property type="evidence" value="ECO:0007669"/>
    <property type="project" value="TreeGrafter"/>
</dbReference>
<feature type="region of interest" description="Disordered" evidence="4">
    <location>
        <begin position="777"/>
        <end position="799"/>
    </location>
</feature>
<dbReference type="PANTHER" id="PTHR12446">
    <property type="entry name" value="TESMIN/TSO1-RELATED"/>
    <property type="match status" value="1"/>
</dbReference>
<feature type="region of interest" description="Disordered" evidence="4">
    <location>
        <begin position="376"/>
        <end position="419"/>
    </location>
</feature>
<feature type="compositionally biased region" description="Low complexity" evidence="4">
    <location>
        <begin position="392"/>
        <end position="411"/>
    </location>
</feature>
<evidence type="ECO:0000256" key="1">
    <source>
        <dbReference type="ARBA" id="ARBA00004123"/>
    </source>
</evidence>
<dbReference type="AlphaFoldDB" id="A0A0R3ULQ2"/>
<dbReference type="InterPro" id="IPR028307">
    <property type="entry name" value="Lin-54_fam"/>
</dbReference>
<dbReference type="OrthoDB" id="6283463at2759"/>
<organism evidence="6 7">
    <name type="scientific">Mesocestoides corti</name>
    <name type="common">Flatworm</name>
    <dbReference type="NCBI Taxonomy" id="53468"/>
    <lineage>
        <taxon>Eukaryota</taxon>
        <taxon>Metazoa</taxon>
        <taxon>Spiralia</taxon>
        <taxon>Lophotrochozoa</taxon>
        <taxon>Platyhelminthes</taxon>
        <taxon>Cestoda</taxon>
        <taxon>Eucestoda</taxon>
        <taxon>Cyclophyllidea</taxon>
        <taxon>Mesocestoididae</taxon>
        <taxon>Mesocestoides</taxon>
    </lineage>
</organism>
<feature type="region of interest" description="Disordered" evidence="4">
    <location>
        <begin position="860"/>
        <end position="884"/>
    </location>
</feature>
<gene>
    <name evidence="6" type="ORF">MCOS_LOCUS8619</name>
</gene>
<evidence type="ECO:0000313" key="7">
    <source>
        <dbReference type="Proteomes" id="UP000267029"/>
    </source>
</evidence>
<feature type="compositionally biased region" description="Pro residues" evidence="4">
    <location>
        <begin position="242"/>
        <end position="253"/>
    </location>
</feature>
<feature type="compositionally biased region" description="Basic and acidic residues" evidence="4">
    <location>
        <begin position="860"/>
        <end position="875"/>
    </location>
</feature>
<evidence type="ECO:0000256" key="2">
    <source>
        <dbReference type="ARBA" id="ARBA00007267"/>
    </source>
</evidence>
<evidence type="ECO:0000313" key="6">
    <source>
        <dbReference type="EMBL" id="VDD82616.1"/>
    </source>
</evidence>
<keyword evidence="3" id="KW-0539">Nucleus</keyword>
<feature type="compositionally biased region" description="Polar residues" evidence="4">
    <location>
        <begin position="119"/>
        <end position="131"/>
    </location>
</feature>
<name>A0A0R3ULQ2_MESCO</name>
<protein>
    <recommendedName>
        <fullName evidence="5">CRC domain-containing protein</fullName>
    </recommendedName>
</protein>
<dbReference type="Pfam" id="PF03638">
    <property type="entry name" value="TCR"/>
    <property type="match status" value="2"/>
</dbReference>
<dbReference type="STRING" id="53468.A0A0R3ULQ2"/>
<keyword evidence="7" id="KW-1185">Reference proteome</keyword>
<sequence>MDASTLFSTLVAEREFSSVTDFVVALDKYKCLTGFDFAITFVDQHLSPADAGKPQRRGFSFEYTCKGPSCTAGFKLIPRKSILRVIDCDTKHNHPMLLTHAPRTVQKSASRSPLPPPQQDQSVSVNSSAPSLDTMLTGGATESALSAPRPNPTSTTQAPPDATVTAASHLPSQQQQQQPPPIQPRRVRDELDPAPHHTAADIRVLEILKRIRDSGGVGDDDLDPPPPKRKPGRTRSEKSTPARPPPTVLPQPQPTTVDSSLSKTTSRLETLRPRASAVNAAASSSSAAAAAAAATPSQLKNGLGASSTVVLATTNGTPGGLVATPVVAHQPATAANTPAIAVLQQKHPQQQQQQQFGLEIILPNGLRIPVSATCAQAEPKPDSLSTRPPPTTTTAAATATTTSPTTTTAEKPTNKSPSEKSASAQQICSCSRSKCLKLYCDCFAAGRACGDSCNCRHCYNNLADDVSKQTRDVAMRTALSRNPLAFKPKIGELCSPLTAGPWVKPYLPRFLLNTALCEVADAVSPPSSPENSGKHVLGCRCKRSHCMKGYCECYLARIPCNQRCRCLGCSNEENTPNSATTVNTAAATTATTNATPVKSVEVNNHQISWLASLAARQQIVTSAATNATVSVPATLAGATRTITLNVPIKALTTANGTGLNQQAQRQMATSTPDIQSLLLQPSYITAPATTTTLSGHDLLKCLNTVLPAQQPQQFLLPNVIQSGRHPAATITTTNATVVVDASTSKLSVLHPKPVEKPEDDIGGGCGSDQSIPLVSLSAASAEAAESAGEEEEALNVAEPDAMAANEDDYSGYTEEELAFMQRLHQDRNTLTSASRLADQVSQKFHAICRLIKPEDAFLGDDEVHRPQSSSVDHHSGHSRPVRPLSLPSPIFDSTLDPPAAVAVTSTFSSSVDHFHPFSAPASLCPPANHTFESCCHMHASLPANNVDVVQLQQKIALLESRVAKLMHVTQAQGSVLRSLAAKIGERQP</sequence>
<feature type="region of interest" description="Disordered" evidence="4">
    <location>
        <begin position="214"/>
        <end position="267"/>
    </location>
</feature>
<feature type="compositionally biased region" description="Polar residues" evidence="4">
    <location>
        <begin position="258"/>
        <end position="267"/>
    </location>
</feature>
<dbReference type="SMART" id="SM01114">
    <property type="entry name" value="CXC"/>
    <property type="match status" value="2"/>
</dbReference>
<evidence type="ECO:0000256" key="4">
    <source>
        <dbReference type="SAM" id="MobiDB-lite"/>
    </source>
</evidence>
<comment type="similarity">
    <text evidence="2">Belongs to the lin-54 family.</text>
</comment>
<accession>A0A0R3ULQ2</accession>
<dbReference type="GO" id="GO:0005634">
    <property type="term" value="C:nucleus"/>
    <property type="evidence" value="ECO:0007669"/>
    <property type="project" value="UniProtKB-SubCell"/>
</dbReference>